<dbReference type="Gene3D" id="4.10.240.10">
    <property type="entry name" value="Zn(2)-C6 fungal-type DNA-binding domain"/>
    <property type="match status" value="1"/>
</dbReference>
<dbReference type="CDD" id="cd00067">
    <property type="entry name" value="GAL4"/>
    <property type="match status" value="1"/>
</dbReference>
<dbReference type="InterPro" id="IPR007219">
    <property type="entry name" value="XnlR_reg_dom"/>
</dbReference>
<dbReference type="GO" id="GO:0008270">
    <property type="term" value="F:zinc ion binding"/>
    <property type="evidence" value="ECO:0007669"/>
    <property type="project" value="InterPro"/>
</dbReference>
<proteinExistence type="predicted"/>
<dbReference type="PANTHER" id="PTHR46910">
    <property type="entry name" value="TRANSCRIPTION FACTOR PDR1"/>
    <property type="match status" value="1"/>
</dbReference>
<keyword evidence="5" id="KW-0804">Transcription</keyword>
<name>S3E3C1_GLAL2</name>
<dbReference type="CDD" id="cd12148">
    <property type="entry name" value="fungal_TF_MHR"/>
    <property type="match status" value="1"/>
</dbReference>
<dbReference type="OMA" id="WYALLNA"/>
<dbReference type="GeneID" id="19465004"/>
<dbReference type="HOGENOM" id="CLU_011099_2_0_1"/>
<dbReference type="Pfam" id="PF04082">
    <property type="entry name" value="Fungal_trans"/>
    <property type="match status" value="1"/>
</dbReference>
<dbReference type="EMBL" id="KE145358">
    <property type="protein sequence ID" value="EPE32938.1"/>
    <property type="molecule type" value="Genomic_DNA"/>
</dbReference>
<sequence>MDDSKSNTTLDEGSATPAISWARHTRTSCDACKQMKIKCYRNENESCKRCAARKLYCTTTPVERKKRKLANNKETYLEEMEDRLKRMESAIITSGIQSTSELEKENENDKKSSEKIEDQAKLSNHLSNLVLNQGGSPNFIGWSSGFSLLSPQGLRWISGKLGDKDELAQLISRMSKEDYGVWGKGDVDLWYPVPRSLHTPLPSKEVALLYVDSFFAKYNSVFPILNRRVFNINLERQYSLNPPRSTAWYALFNVVLCIGCIRSQRKESQWQAPCLTDYISIPLENGAEYFRNASCCFHELLFKEPNLMSMQALVLMLFITHSSPNPQPAYVLTSAAGNLAITLGLHRSLDGFGFSPEEIEQRRNVYWVFFLSEKAISHNLGRPSIINDDDIAIELPSKQPGIIKSLNGGKIYDIFQDQVTLAIIGSRICTELYSASSQTKSEADRMKVVGKLDRHLQSWRDAIPVEIRPEHPISCSDEQYASVVMMHFAYLDIVILLHRVPGHQKSLKRGEATDEKMADPKAQFNVRVRASHLLCLAAARRSIRLLDAISKNDHQNHNLTWLTLYYPLSASLVLITNLLSNPQHDHVASDVQLMGLIIVFISKFVQPGSSFDTTPTVSVFRELYAIIARLVGVLPDTSQPSTSLSRLDNYSSTIPAPGDQQQNIWGESNLPNATSVESWPEISEDSPLDFAPYMGPEPSHFDFDPTYDPMPSIVNHDLDVTSMWGPSFATGLWAAEI</sequence>
<feature type="domain" description="Zn(2)-C6 fungal-type" evidence="8">
    <location>
        <begin position="28"/>
        <end position="59"/>
    </location>
</feature>
<evidence type="ECO:0000259" key="8">
    <source>
        <dbReference type="PROSITE" id="PS50048"/>
    </source>
</evidence>
<dbReference type="OrthoDB" id="2123952at2759"/>
<evidence type="ECO:0000256" key="7">
    <source>
        <dbReference type="SAM" id="MobiDB-lite"/>
    </source>
</evidence>
<evidence type="ECO:0000256" key="5">
    <source>
        <dbReference type="ARBA" id="ARBA00023163"/>
    </source>
</evidence>
<reference evidence="9 10" key="1">
    <citation type="journal article" date="2013" name="BMC Genomics">
        <title>Genomics-driven discovery of the pneumocandin biosynthetic gene cluster in the fungus Glarea lozoyensis.</title>
        <authorList>
            <person name="Chen L."/>
            <person name="Yue Q."/>
            <person name="Zhang X."/>
            <person name="Xiang M."/>
            <person name="Wang C."/>
            <person name="Li S."/>
            <person name="Che Y."/>
            <person name="Ortiz-Lopez F.J."/>
            <person name="Bills G.F."/>
            <person name="Liu X."/>
            <person name="An Z."/>
        </authorList>
    </citation>
    <scope>NUCLEOTIDE SEQUENCE [LARGE SCALE GENOMIC DNA]</scope>
    <source>
        <strain evidence="10">ATCC 20868 / MF5171</strain>
    </source>
</reference>
<dbReference type="GO" id="GO:0003677">
    <property type="term" value="F:DNA binding"/>
    <property type="evidence" value="ECO:0007669"/>
    <property type="project" value="UniProtKB-KW"/>
</dbReference>
<evidence type="ECO:0000313" key="9">
    <source>
        <dbReference type="EMBL" id="EPE32938.1"/>
    </source>
</evidence>
<dbReference type="InterPro" id="IPR050987">
    <property type="entry name" value="AtrR-like"/>
</dbReference>
<evidence type="ECO:0000313" key="10">
    <source>
        <dbReference type="Proteomes" id="UP000016922"/>
    </source>
</evidence>
<keyword evidence="6" id="KW-0539">Nucleus</keyword>
<keyword evidence="3" id="KW-0805">Transcription regulation</keyword>
<dbReference type="STRING" id="1116229.S3E3C1"/>
<evidence type="ECO:0000256" key="3">
    <source>
        <dbReference type="ARBA" id="ARBA00023015"/>
    </source>
</evidence>
<dbReference type="AlphaFoldDB" id="S3E3C1"/>
<keyword evidence="4 9" id="KW-0238">DNA-binding</keyword>
<dbReference type="SUPFAM" id="SSF57701">
    <property type="entry name" value="Zn2/Cys6 DNA-binding domain"/>
    <property type="match status" value="1"/>
</dbReference>
<evidence type="ECO:0000256" key="6">
    <source>
        <dbReference type="ARBA" id="ARBA00023242"/>
    </source>
</evidence>
<dbReference type="GO" id="GO:0005634">
    <property type="term" value="C:nucleus"/>
    <property type="evidence" value="ECO:0007669"/>
    <property type="project" value="UniProtKB-SubCell"/>
</dbReference>
<feature type="region of interest" description="Disordered" evidence="7">
    <location>
        <begin position="95"/>
        <end position="115"/>
    </location>
</feature>
<comment type="subcellular location">
    <subcellularLocation>
        <location evidence="1">Nucleus</location>
    </subcellularLocation>
</comment>
<feature type="compositionally biased region" description="Basic and acidic residues" evidence="7">
    <location>
        <begin position="101"/>
        <end position="115"/>
    </location>
</feature>
<dbReference type="InterPro" id="IPR001138">
    <property type="entry name" value="Zn2Cys6_DnaBD"/>
</dbReference>
<dbReference type="InterPro" id="IPR036864">
    <property type="entry name" value="Zn2-C6_fun-type_DNA-bd_sf"/>
</dbReference>
<dbReference type="GO" id="GO:0000981">
    <property type="term" value="F:DNA-binding transcription factor activity, RNA polymerase II-specific"/>
    <property type="evidence" value="ECO:0007669"/>
    <property type="project" value="InterPro"/>
</dbReference>
<dbReference type="GO" id="GO:0006351">
    <property type="term" value="P:DNA-templated transcription"/>
    <property type="evidence" value="ECO:0007669"/>
    <property type="project" value="InterPro"/>
</dbReference>
<dbReference type="SMART" id="SM00906">
    <property type="entry name" value="Fungal_trans"/>
    <property type="match status" value="1"/>
</dbReference>
<keyword evidence="10" id="KW-1185">Reference proteome</keyword>
<organism evidence="9 10">
    <name type="scientific">Glarea lozoyensis (strain ATCC 20868 / MF5171)</name>
    <dbReference type="NCBI Taxonomy" id="1116229"/>
    <lineage>
        <taxon>Eukaryota</taxon>
        <taxon>Fungi</taxon>
        <taxon>Dikarya</taxon>
        <taxon>Ascomycota</taxon>
        <taxon>Pezizomycotina</taxon>
        <taxon>Leotiomycetes</taxon>
        <taxon>Helotiales</taxon>
        <taxon>Helotiaceae</taxon>
        <taxon>Glarea</taxon>
    </lineage>
</organism>
<dbReference type="PANTHER" id="PTHR46910:SF37">
    <property type="entry name" value="ZN(II)2CYS6 TRANSCRIPTION FACTOR (EUROFUNG)"/>
    <property type="match status" value="1"/>
</dbReference>
<evidence type="ECO:0000256" key="4">
    <source>
        <dbReference type="ARBA" id="ARBA00023125"/>
    </source>
</evidence>
<gene>
    <name evidence="9" type="ORF">GLAREA_05950</name>
</gene>
<dbReference type="SMART" id="SM00066">
    <property type="entry name" value="GAL4"/>
    <property type="match status" value="1"/>
</dbReference>
<keyword evidence="2" id="KW-0479">Metal-binding</keyword>
<dbReference type="RefSeq" id="XP_008079555.1">
    <property type="nucleotide sequence ID" value="XM_008081364.1"/>
</dbReference>
<dbReference type="PROSITE" id="PS50048">
    <property type="entry name" value="ZN2_CY6_FUNGAL_2"/>
    <property type="match status" value="1"/>
</dbReference>
<protein>
    <submittedName>
        <fullName evidence="9">Zn2/Cys6 DNA-binding protein</fullName>
    </submittedName>
</protein>
<evidence type="ECO:0000256" key="1">
    <source>
        <dbReference type="ARBA" id="ARBA00004123"/>
    </source>
</evidence>
<dbReference type="Proteomes" id="UP000016922">
    <property type="component" value="Unassembled WGS sequence"/>
</dbReference>
<dbReference type="eggNOG" id="ENOG502QZJZ">
    <property type="taxonomic scope" value="Eukaryota"/>
</dbReference>
<evidence type="ECO:0000256" key="2">
    <source>
        <dbReference type="ARBA" id="ARBA00022723"/>
    </source>
</evidence>
<accession>S3E3C1</accession>
<dbReference type="KEGG" id="glz:GLAREA_05950"/>
<dbReference type="PROSITE" id="PS00463">
    <property type="entry name" value="ZN2_CY6_FUNGAL_1"/>
    <property type="match status" value="1"/>
</dbReference>